<dbReference type="RefSeq" id="WP_229749502.1">
    <property type="nucleotide sequence ID" value="NZ_BMHI01000002.1"/>
</dbReference>
<dbReference type="AlphaFoldDB" id="A0A916SZ90"/>
<evidence type="ECO:0000313" key="3">
    <source>
        <dbReference type="EMBL" id="GGB23135.1"/>
    </source>
</evidence>
<dbReference type="Pfam" id="PF03795">
    <property type="entry name" value="YCII"/>
    <property type="match status" value="2"/>
</dbReference>
<feature type="domain" description="YCII-related" evidence="2">
    <location>
        <begin position="183"/>
        <end position="219"/>
    </location>
</feature>
<organism evidence="3 4">
    <name type="scientific">Flexivirga endophytica</name>
    <dbReference type="NCBI Taxonomy" id="1849103"/>
    <lineage>
        <taxon>Bacteria</taxon>
        <taxon>Bacillati</taxon>
        <taxon>Actinomycetota</taxon>
        <taxon>Actinomycetes</taxon>
        <taxon>Micrococcales</taxon>
        <taxon>Dermacoccaceae</taxon>
        <taxon>Flexivirga</taxon>
    </lineage>
</organism>
<gene>
    <name evidence="3" type="ORF">GCM10011492_11240</name>
</gene>
<dbReference type="Proteomes" id="UP000636793">
    <property type="component" value="Unassembled WGS sequence"/>
</dbReference>
<accession>A0A916SZ90</accession>
<proteinExistence type="inferred from homology"/>
<feature type="domain" description="YCII-related" evidence="2">
    <location>
        <begin position="20"/>
        <end position="108"/>
    </location>
</feature>
<dbReference type="PANTHER" id="PTHR35174:SF3">
    <property type="entry name" value="BLL7171 PROTEIN"/>
    <property type="match status" value="1"/>
</dbReference>
<comment type="caution">
    <text evidence="3">The sequence shown here is derived from an EMBL/GenBank/DDBJ whole genome shotgun (WGS) entry which is preliminary data.</text>
</comment>
<dbReference type="Gene3D" id="3.30.70.1060">
    <property type="entry name" value="Dimeric alpha+beta barrel"/>
    <property type="match status" value="2"/>
</dbReference>
<dbReference type="PANTHER" id="PTHR35174">
    <property type="entry name" value="BLL7171 PROTEIN-RELATED"/>
    <property type="match status" value="1"/>
</dbReference>
<reference evidence="3" key="1">
    <citation type="journal article" date="2014" name="Int. J. Syst. Evol. Microbiol.">
        <title>Complete genome sequence of Corynebacterium casei LMG S-19264T (=DSM 44701T), isolated from a smear-ripened cheese.</title>
        <authorList>
            <consortium name="US DOE Joint Genome Institute (JGI-PGF)"/>
            <person name="Walter F."/>
            <person name="Albersmeier A."/>
            <person name="Kalinowski J."/>
            <person name="Ruckert C."/>
        </authorList>
    </citation>
    <scope>NUCLEOTIDE SEQUENCE</scope>
    <source>
        <strain evidence="3">CGMCC 1.15085</strain>
    </source>
</reference>
<protein>
    <submittedName>
        <fullName evidence="3">Protein containing YCII-related domain protein</fullName>
    </submittedName>
</protein>
<dbReference type="InterPro" id="IPR011008">
    <property type="entry name" value="Dimeric_a/b-barrel"/>
</dbReference>
<evidence type="ECO:0000256" key="1">
    <source>
        <dbReference type="ARBA" id="ARBA00007689"/>
    </source>
</evidence>
<dbReference type="InterPro" id="IPR005545">
    <property type="entry name" value="YCII"/>
</dbReference>
<keyword evidence="4" id="KW-1185">Reference proteome</keyword>
<evidence type="ECO:0000313" key="4">
    <source>
        <dbReference type="Proteomes" id="UP000636793"/>
    </source>
</evidence>
<name>A0A916SZ90_9MICO</name>
<comment type="similarity">
    <text evidence="1">Belongs to the YciI family.</text>
</comment>
<evidence type="ECO:0000259" key="2">
    <source>
        <dbReference type="Pfam" id="PF03795"/>
    </source>
</evidence>
<dbReference type="SUPFAM" id="SSF54909">
    <property type="entry name" value="Dimeric alpha+beta barrel"/>
    <property type="match status" value="2"/>
</dbReference>
<dbReference type="EMBL" id="BMHI01000002">
    <property type="protein sequence ID" value="GGB23135.1"/>
    <property type="molecule type" value="Genomic_DNA"/>
</dbReference>
<reference evidence="3" key="2">
    <citation type="submission" date="2020-09" db="EMBL/GenBank/DDBJ databases">
        <authorList>
            <person name="Sun Q."/>
            <person name="Zhou Y."/>
        </authorList>
    </citation>
    <scope>NUCLEOTIDE SEQUENCE</scope>
    <source>
        <strain evidence="3">CGMCC 1.15085</strain>
    </source>
</reference>
<sequence length="245" mass="26506">MKYFLTHVIEPDGSWPEDTEQRLDDWVAEMDHRGVLLAGAPLRSDVAPTAVRRTDTTVSVSDGPFAETKEQVAGFDLIEAADLDEAIAVAGAHPTLGNGAIEIRPVIPGMPTPVPREPRADRERYLMLVCWDQTGDAEITEQGRPGDEPRPMDDWIAYAGERRLHGWQLQPPAFATTVRRVDGAVAITDGPFAETKEQIGGYDLLEVTDLDEAVAIATAHGSDLIDLRRCAAEVPSQVGDGAATA</sequence>